<organism evidence="1">
    <name type="scientific">marine sediment metagenome</name>
    <dbReference type="NCBI Taxonomy" id="412755"/>
    <lineage>
        <taxon>unclassified sequences</taxon>
        <taxon>metagenomes</taxon>
        <taxon>ecological metagenomes</taxon>
    </lineage>
</organism>
<proteinExistence type="predicted"/>
<accession>A0A0F9S9D6</accession>
<dbReference type="EMBL" id="LAZR01000746">
    <property type="protein sequence ID" value="KKN58862.1"/>
    <property type="molecule type" value="Genomic_DNA"/>
</dbReference>
<dbReference type="AlphaFoldDB" id="A0A0F9S9D6"/>
<comment type="caution">
    <text evidence="1">The sequence shown here is derived from an EMBL/GenBank/DDBJ whole genome shotgun (WGS) entry which is preliminary data.</text>
</comment>
<protein>
    <submittedName>
        <fullName evidence="1">Uncharacterized protein</fullName>
    </submittedName>
</protein>
<sequence>MSEIIPIEKKAILYFKPQLKPNKRGYHKILIKVLKDSITVQEQEIEEEE</sequence>
<name>A0A0F9S9D6_9ZZZZ</name>
<evidence type="ECO:0000313" key="1">
    <source>
        <dbReference type="EMBL" id="KKN58862.1"/>
    </source>
</evidence>
<reference evidence="1" key="1">
    <citation type="journal article" date="2015" name="Nature">
        <title>Complex archaea that bridge the gap between prokaryotes and eukaryotes.</title>
        <authorList>
            <person name="Spang A."/>
            <person name="Saw J.H."/>
            <person name="Jorgensen S.L."/>
            <person name="Zaremba-Niedzwiedzka K."/>
            <person name="Martijn J."/>
            <person name="Lind A.E."/>
            <person name="van Eijk R."/>
            <person name="Schleper C."/>
            <person name="Guy L."/>
            <person name="Ettema T.J."/>
        </authorList>
    </citation>
    <scope>NUCLEOTIDE SEQUENCE</scope>
</reference>
<gene>
    <name evidence="1" type="ORF">LCGC14_0547690</name>
</gene>